<dbReference type="Pfam" id="PF24681">
    <property type="entry name" value="Kelch_KLHDC2_KLHL20_DRC7"/>
    <property type="match status" value="1"/>
</dbReference>
<organism evidence="15 16">
    <name type="scientific">Crotalus adamanteus</name>
    <name type="common">Eastern diamondback rattlesnake</name>
    <dbReference type="NCBI Taxonomy" id="8729"/>
    <lineage>
        <taxon>Eukaryota</taxon>
        <taxon>Metazoa</taxon>
        <taxon>Chordata</taxon>
        <taxon>Craniata</taxon>
        <taxon>Vertebrata</taxon>
        <taxon>Euteleostomi</taxon>
        <taxon>Lepidosauria</taxon>
        <taxon>Squamata</taxon>
        <taxon>Bifurcata</taxon>
        <taxon>Unidentata</taxon>
        <taxon>Episquamata</taxon>
        <taxon>Toxicofera</taxon>
        <taxon>Serpentes</taxon>
        <taxon>Colubroidea</taxon>
        <taxon>Viperidae</taxon>
        <taxon>Crotalinae</taxon>
        <taxon>Crotalus</taxon>
    </lineage>
</organism>
<dbReference type="EC" id="2.1.1.290" evidence="5"/>
<reference evidence="15 16" key="1">
    <citation type="journal article" date="2024" name="Proc. Natl. Acad. Sci. U.S.A.">
        <title>The genetic regulatory architecture and epigenomic basis for age-related changes in rattlesnake venom.</title>
        <authorList>
            <person name="Hogan M.P."/>
            <person name="Holding M.L."/>
            <person name="Nystrom G.S."/>
            <person name="Colston T.J."/>
            <person name="Bartlett D.A."/>
            <person name="Mason A.J."/>
            <person name="Ellsworth S.A."/>
            <person name="Rautsaw R.M."/>
            <person name="Lawrence K.C."/>
            <person name="Strickland J.L."/>
            <person name="He B."/>
            <person name="Fraser P."/>
            <person name="Margres M.J."/>
            <person name="Gilbert D.M."/>
            <person name="Gibbs H.L."/>
            <person name="Parkinson C.L."/>
            <person name="Rokyta D.R."/>
        </authorList>
    </citation>
    <scope>NUCLEOTIDE SEQUENCE [LARGE SCALE GENOMIC DNA]</scope>
    <source>
        <strain evidence="15">DRR0105</strain>
    </source>
</reference>
<comment type="similarity">
    <text evidence="3">Belongs to the methyltransferase superfamily. LCMT family.</text>
</comment>
<keyword evidence="8" id="KW-0808">Transferase</keyword>
<evidence type="ECO:0000256" key="7">
    <source>
        <dbReference type="ARBA" id="ARBA00022603"/>
    </source>
</evidence>
<evidence type="ECO:0000256" key="10">
    <source>
        <dbReference type="ARBA" id="ARBA00022694"/>
    </source>
</evidence>
<evidence type="ECO:0000256" key="9">
    <source>
        <dbReference type="ARBA" id="ARBA00022691"/>
    </source>
</evidence>
<sequence>MPGFFFPFLRPCYSGLPNPRAQPKQAVPKVAPAARSGKRGRGKAAGRNGKSGRGRRGRLLGADRKPAGPGSSLLQEMGGGKRRRRAGKKSAMPRRSFREEVGCGRGPEVRLGPQREAAEHMEGRRRRQGAGDARPSASFPSPRVSRTGDSSAASKRSAAALGYTSDRFVLLLLPRGGPRRAPAIHRGYHVRARAVERSVRDFLLGTRGHSRSQVVSLGAGWDSLYFCLKAAGLLAGSGGRFFEVDLPEVASRKAALISGSAELRALAGGGVPAALGSVRFSGEDYRLLGVDLSELALLEGALRDAGLDPASPTLILAEVVLPYMEVERSNALIQWAAGHFLSAWFILYEQIHPSDPFGHIMQNHFSRLQSPLRSLTTYPDCKAQQMRFLQRGWTECHIMDMNEFYGHFVPREEQKRIQALEPFDEFEEWHLKCSHYFILVAYKGEAAFAPPALSRTEGGAVAGLKRYGHCSVLLAPDVILTAGGFGDHSGRHCRLTELHMLVKHEDGWRSDKVRLAKLGTAWDGRLFHTMNVLCSGWAVVLGGRKSPVSPALPPLHLKVLADADPLSPSSPIIELALLPPVEGLSVPRWRHTATEVTHEGQAYLFVYGGCSSGQSVRADWCFLLLEGLHCQQIPVEGPVPAGRHSHSACSWAGGVLIAGGLAASEEPLGSLLFLKPAARGFRWHSLETCPPLTPRYSHTAHVHRGKLLLVGGVWLSPPSVPGVAVIDLATRALAEYRVDTTFLEWPLMLHNHSSVFVPDREEMILIGGGGNCFSFGTHLNWTGDGPKKHWVIQWTGLLAFKNVLRPGPLDTVAAALLLHGDNSVGDPWLLVQGVQAQEVTHPKMIGPASCASPWTGATVTGNTHREPKGTDSIHVGRNPWPLEPIAEKACWGKGEGGVFGPKEASASRRKRLSCLSLPGWKGGAGWHALPLSRAAG</sequence>
<feature type="compositionally biased region" description="Basic residues" evidence="14">
    <location>
        <begin position="80"/>
        <end position="92"/>
    </location>
</feature>
<dbReference type="InterPro" id="IPR011043">
    <property type="entry name" value="Gal_Oxase/kelch_b-propeller"/>
</dbReference>
<keyword evidence="16" id="KW-1185">Reference proteome</keyword>
<feature type="compositionally biased region" description="Basic residues" evidence="14">
    <location>
        <begin position="36"/>
        <end position="58"/>
    </location>
</feature>
<dbReference type="GO" id="GO:0008175">
    <property type="term" value="F:tRNA methyltransferase activity"/>
    <property type="evidence" value="ECO:0007669"/>
    <property type="project" value="TreeGrafter"/>
</dbReference>
<name>A0AAW1BLM6_CROAD</name>
<comment type="catalytic activity">
    <reaction evidence="13">
        <text>7-[(3S)-(3-amino-3-methoxycarbonyl)propyl]wyosine(37) in tRNA(Phe) + S-adenosyl-L-methionine + CO2 = wybutosine(37) in tRNA(Phe) + S-adenosyl-L-homocysteine + 2 H(+)</text>
        <dbReference type="Rhea" id="RHEA:37119"/>
        <dbReference type="Rhea" id="RHEA-COMP:11844"/>
        <dbReference type="Rhea" id="RHEA-COMP:11847"/>
        <dbReference type="ChEBI" id="CHEBI:15378"/>
        <dbReference type="ChEBI" id="CHEBI:16526"/>
        <dbReference type="ChEBI" id="CHEBI:57856"/>
        <dbReference type="ChEBI" id="CHEBI:59789"/>
        <dbReference type="ChEBI" id="CHEBI:73544"/>
        <dbReference type="ChEBI" id="CHEBI:74275"/>
        <dbReference type="EC" id="2.3.1.231"/>
    </reaction>
</comment>
<evidence type="ECO:0000256" key="5">
    <source>
        <dbReference type="ARBA" id="ARBA00012779"/>
    </source>
</evidence>
<evidence type="ECO:0000256" key="8">
    <source>
        <dbReference type="ARBA" id="ARBA00022679"/>
    </source>
</evidence>
<dbReference type="GO" id="GO:0031591">
    <property type="term" value="P:wybutosine biosynthetic process"/>
    <property type="evidence" value="ECO:0007669"/>
    <property type="project" value="TreeGrafter"/>
</dbReference>
<dbReference type="SUPFAM" id="SSF117281">
    <property type="entry name" value="Kelch motif"/>
    <property type="match status" value="1"/>
</dbReference>
<dbReference type="PANTHER" id="PTHR46529:SF1">
    <property type="entry name" value="TRNA WYBUTOSINE-SYNTHESIZING PROTEIN 4"/>
    <property type="match status" value="1"/>
</dbReference>
<dbReference type="Gene3D" id="3.40.50.150">
    <property type="entry name" value="Vaccinia Virus protein VP39"/>
    <property type="match status" value="1"/>
</dbReference>
<dbReference type="Proteomes" id="UP001474421">
    <property type="component" value="Unassembled WGS sequence"/>
</dbReference>
<proteinExistence type="inferred from homology"/>
<evidence type="ECO:0000256" key="1">
    <source>
        <dbReference type="ARBA" id="ARBA00001806"/>
    </source>
</evidence>
<evidence type="ECO:0000313" key="16">
    <source>
        <dbReference type="Proteomes" id="UP001474421"/>
    </source>
</evidence>
<gene>
    <name evidence="15" type="ORF">NXF25_011127</name>
</gene>
<dbReference type="InterPro" id="IPR007213">
    <property type="entry name" value="Ppm1/Ppm2/Tcmp"/>
</dbReference>
<dbReference type="PANTHER" id="PTHR46529">
    <property type="entry name" value="TRNA WYBUTOSINE-SYNTHESIZING PROTEIN 4"/>
    <property type="match status" value="1"/>
</dbReference>
<accession>A0AAW1BLM6</accession>
<dbReference type="AlphaFoldDB" id="A0AAW1BLM6"/>
<dbReference type="EMBL" id="JAOTOJ010000004">
    <property type="protein sequence ID" value="KAK9402771.1"/>
    <property type="molecule type" value="Genomic_DNA"/>
</dbReference>
<dbReference type="Pfam" id="PF04072">
    <property type="entry name" value="LCM"/>
    <property type="match status" value="1"/>
</dbReference>
<comment type="catalytic activity">
    <reaction evidence="1">
        <text>7-[(3S)-3-amino-3-carboxypropyl]wyosine(37) in tRNA(Phe) + S-adenosyl-L-methionine = 7-[(3S)-(3-amino-3-methoxycarbonyl)propyl]wyosine(37) in tRNA(Phe) + S-adenosyl-L-homocysteine</text>
        <dbReference type="Rhea" id="RHEA:36903"/>
        <dbReference type="Rhea" id="RHEA-COMP:10379"/>
        <dbReference type="Rhea" id="RHEA-COMP:11844"/>
        <dbReference type="ChEBI" id="CHEBI:57856"/>
        <dbReference type="ChEBI" id="CHEBI:59789"/>
        <dbReference type="ChEBI" id="CHEBI:73543"/>
        <dbReference type="ChEBI" id="CHEBI:74275"/>
        <dbReference type="EC" id="2.1.1.290"/>
    </reaction>
</comment>
<keyword evidence="10" id="KW-0819">tRNA processing</keyword>
<dbReference type="Gene3D" id="2.120.10.80">
    <property type="entry name" value="Kelch-type beta propeller"/>
    <property type="match status" value="2"/>
</dbReference>
<dbReference type="InterPro" id="IPR015915">
    <property type="entry name" value="Kelch-typ_b-propeller"/>
</dbReference>
<feature type="region of interest" description="Disordered" evidence="14">
    <location>
        <begin position="15"/>
        <end position="153"/>
    </location>
</feature>
<feature type="compositionally biased region" description="Low complexity" evidence="14">
    <location>
        <begin position="21"/>
        <end position="35"/>
    </location>
</feature>
<evidence type="ECO:0000256" key="11">
    <source>
        <dbReference type="ARBA" id="ARBA00029750"/>
    </source>
</evidence>
<dbReference type="SUPFAM" id="SSF53335">
    <property type="entry name" value="S-adenosyl-L-methionine-dependent methyltransferases"/>
    <property type="match status" value="1"/>
</dbReference>
<evidence type="ECO:0000256" key="4">
    <source>
        <dbReference type="ARBA" id="ARBA00012155"/>
    </source>
</evidence>
<evidence type="ECO:0000313" key="15">
    <source>
        <dbReference type="EMBL" id="KAK9402771.1"/>
    </source>
</evidence>
<comment type="pathway">
    <text evidence="2">tRNA modification; wybutosine-tRNA(Phe) biosynthesis.</text>
</comment>
<dbReference type="InterPro" id="IPR029063">
    <property type="entry name" value="SAM-dependent_MTases_sf"/>
</dbReference>
<evidence type="ECO:0000256" key="6">
    <source>
        <dbReference type="ARBA" id="ARBA00018045"/>
    </source>
</evidence>
<keyword evidence="9" id="KW-0949">S-adenosyl-L-methionine</keyword>
<evidence type="ECO:0000256" key="3">
    <source>
        <dbReference type="ARBA" id="ARBA00010703"/>
    </source>
</evidence>
<evidence type="ECO:0000256" key="14">
    <source>
        <dbReference type="SAM" id="MobiDB-lite"/>
    </source>
</evidence>
<evidence type="ECO:0000256" key="13">
    <source>
        <dbReference type="ARBA" id="ARBA00049250"/>
    </source>
</evidence>
<dbReference type="SUPFAM" id="SSF50965">
    <property type="entry name" value="Galactose oxidase, central domain"/>
    <property type="match status" value="1"/>
</dbReference>
<protein>
    <recommendedName>
        <fullName evidence="6">tRNA wybutosine-synthesizing protein 4</fullName>
        <ecNumber evidence="5">2.1.1.290</ecNumber>
        <ecNumber evidence="4">2.3.1.231</ecNumber>
    </recommendedName>
    <alternativeName>
        <fullName evidence="12">tRNA(Phe) (7-(3-amino-3-(methoxycarbonyl)propyl)wyosine(37)-N)-methoxycarbonyltransferase</fullName>
    </alternativeName>
    <alternativeName>
        <fullName evidence="11">tRNA(Phe) (7-(3-amino-3-carboxypropyl)wyosine(37)-O)-methyltransferase</fullName>
    </alternativeName>
</protein>
<dbReference type="EC" id="2.3.1.231" evidence="4"/>
<keyword evidence="7" id="KW-0489">Methyltransferase</keyword>
<dbReference type="GO" id="GO:0030488">
    <property type="term" value="P:tRNA methylation"/>
    <property type="evidence" value="ECO:0007669"/>
    <property type="project" value="TreeGrafter"/>
</dbReference>
<evidence type="ECO:0000256" key="12">
    <source>
        <dbReference type="ARBA" id="ARBA00030847"/>
    </source>
</evidence>
<comment type="caution">
    <text evidence="15">The sequence shown here is derived from an EMBL/GenBank/DDBJ whole genome shotgun (WGS) entry which is preliminary data.</text>
</comment>
<evidence type="ECO:0000256" key="2">
    <source>
        <dbReference type="ARBA" id="ARBA00004797"/>
    </source>
</evidence>